<dbReference type="AlphaFoldDB" id="A0A4D6WP23"/>
<dbReference type="PANTHER" id="PTHR45266:SF3">
    <property type="entry name" value="OXALOACETATE DECARBOXYLASE ALPHA CHAIN"/>
    <property type="match status" value="1"/>
</dbReference>
<dbReference type="UniPathway" id="UPA00094"/>
<keyword evidence="3" id="KW-0150">Chloroplast</keyword>
<dbReference type="InterPro" id="IPR011053">
    <property type="entry name" value="Single_hybrid_motif"/>
</dbReference>
<evidence type="ECO:0000256" key="2">
    <source>
        <dbReference type="ARBA" id="ARBA00023267"/>
    </source>
</evidence>
<sequence length="175" mass="20084">MHFKLNQLKPFLKNIEKNQINELNIQSNHLTITVNKNIYTSYQPYFTSFDTTLQSNKKYYSSNSNNKNTNSENNIEHQEVNLINKKSKILNESNNYSTIVSPMVGTFYRAPGPNEPSFIEKNDVVEKKQTVCIIEAMKLMNEIEAEVHGEIVEILVQDGEIVDCGQALIKVKKLI</sequence>
<evidence type="ECO:0000256" key="3">
    <source>
        <dbReference type="RuleBase" id="RU364072"/>
    </source>
</evidence>
<name>A0A4D6WP23_9FLOR</name>
<dbReference type="EMBL" id="MK814609">
    <property type="protein sequence ID" value="QCI04248.1"/>
    <property type="molecule type" value="Genomic_DNA"/>
</dbReference>
<dbReference type="PANTHER" id="PTHR45266">
    <property type="entry name" value="OXALOACETATE DECARBOXYLASE ALPHA CHAIN"/>
    <property type="match status" value="1"/>
</dbReference>
<gene>
    <name evidence="5" type="primary">accB</name>
</gene>
<dbReference type="Gene3D" id="2.40.50.100">
    <property type="match status" value="1"/>
</dbReference>
<evidence type="ECO:0000313" key="5">
    <source>
        <dbReference type="EMBL" id="QCI04248.1"/>
    </source>
</evidence>
<evidence type="ECO:0000259" key="4">
    <source>
        <dbReference type="PROSITE" id="PS50968"/>
    </source>
</evidence>
<keyword evidence="3 5" id="KW-0934">Plastid</keyword>
<protein>
    <recommendedName>
        <fullName evidence="1 3">Biotin carboxyl carrier protein of acetyl-CoA carboxylase</fullName>
    </recommendedName>
</protein>
<accession>A0A4D6WP23</accession>
<comment type="pathway">
    <text evidence="3">Lipid metabolism; fatty acid biosynthesis.</text>
</comment>
<dbReference type="InterPro" id="IPR050709">
    <property type="entry name" value="Biotin_Carboxyl_Carrier/Decarb"/>
</dbReference>
<dbReference type="Pfam" id="PF00364">
    <property type="entry name" value="Biotin_lipoyl"/>
    <property type="match status" value="1"/>
</dbReference>
<dbReference type="PROSITE" id="PS50968">
    <property type="entry name" value="BIOTINYL_LIPOYL"/>
    <property type="match status" value="1"/>
</dbReference>
<proteinExistence type="predicted"/>
<organism evidence="5">
    <name type="scientific">Anotrichium furcellatum</name>
    <dbReference type="NCBI Taxonomy" id="41999"/>
    <lineage>
        <taxon>Eukaryota</taxon>
        <taxon>Rhodophyta</taxon>
        <taxon>Florideophyceae</taxon>
        <taxon>Rhodymeniophycidae</taxon>
        <taxon>Ceramiales</taxon>
        <taxon>Ceramiaceae</taxon>
        <taxon>Anotrichium</taxon>
    </lineage>
</organism>
<dbReference type="NCBIfam" id="TIGR00531">
    <property type="entry name" value="BCCP"/>
    <property type="match status" value="1"/>
</dbReference>
<dbReference type="GO" id="GO:0009507">
    <property type="term" value="C:chloroplast"/>
    <property type="evidence" value="ECO:0007669"/>
    <property type="project" value="UniProtKB-SubCell"/>
</dbReference>
<reference evidence="5" key="2">
    <citation type="submission" date="2019-04" db="EMBL/GenBank/DDBJ databases">
        <authorList>
            <person name="Pasella M."/>
        </authorList>
    </citation>
    <scope>NUCLEOTIDE SEQUENCE</scope>
    <source>
        <strain evidence="5">PD2933</strain>
    </source>
</reference>
<dbReference type="CDD" id="cd06850">
    <property type="entry name" value="biotinyl_domain"/>
    <property type="match status" value="1"/>
</dbReference>
<comment type="subcellular location">
    <subcellularLocation>
        <location evidence="3">Plastid</location>
        <location evidence="3">Chloroplast</location>
    </subcellularLocation>
</comment>
<dbReference type="GO" id="GO:0006633">
    <property type="term" value="P:fatty acid biosynthetic process"/>
    <property type="evidence" value="ECO:0007669"/>
    <property type="project" value="UniProtKB-UniPathway"/>
</dbReference>
<dbReference type="GO" id="GO:0003989">
    <property type="term" value="F:acetyl-CoA carboxylase activity"/>
    <property type="evidence" value="ECO:0007669"/>
    <property type="project" value="InterPro"/>
</dbReference>
<keyword evidence="3" id="KW-0444">Lipid biosynthesis</keyword>
<keyword evidence="3" id="KW-0443">Lipid metabolism</keyword>
<keyword evidence="3" id="KW-0275">Fatty acid biosynthesis</keyword>
<keyword evidence="2 3" id="KW-0092">Biotin</keyword>
<dbReference type="InterPro" id="IPR001249">
    <property type="entry name" value="AcCoA_biotinCC"/>
</dbReference>
<reference evidence="5" key="1">
    <citation type="journal article" date="2019" name="Mol. Phylogenet. Evol.">
        <title>Morphological evolution and classification of the red algal order Ceramiales inferred using plastid phylogenomics.</title>
        <authorList>
            <person name="Diaz-Tapia P."/>
            <person name="Pasella M.M."/>
            <person name="Verbruggen H."/>
            <person name="Maggs C.A."/>
        </authorList>
    </citation>
    <scope>NUCLEOTIDE SEQUENCE</scope>
    <source>
        <strain evidence="5">PD2933</strain>
    </source>
</reference>
<dbReference type="InterPro" id="IPR000089">
    <property type="entry name" value="Biotin_lipoyl"/>
</dbReference>
<geneLocation type="plastid" evidence="5"/>
<dbReference type="SUPFAM" id="SSF51230">
    <property type="entry name" value="Single hybrid motif"/>
    <property type="match status" value="1"/>
</dbReference>
<evidence type="ECO:0000256" key="1">
    <source>
        <dbReference type="ARBA" id="ARBA00017562"/>
    </source>
</evidence>
<feature type="domain" description="Lipoyl-binding" evidence="4">
    <location>
        <begin position="96"/>
        <end position="172"/>
    </location>
</feature>
<dbReference type="GO" id="GO:0009317">
    <property type="term" value="C:acetyl-CoA carboxylase complex"/>
    <property type="evidence" value="ECO:0007669"/>
    <property type="project" value="InterPro"/>
</dbReference>
<comment type="function">
    <text evidence="3">This protein is a component of the acetyl coenzyme A carboxylase complex; first, biotin carboxylase catalyzes the carboxylation of the carrier protein and then the transcarboxylase transfers the carboxyl group to form malonyl-CoA.</text>
</comment>
<dbReference type="PRINTS" id="PR01071">
    <property type="entry name" value="ACOABIOTINCC"/>
</dbReference>
<keyword evidence="3" id="KW-0276">Fatty acid metabolism</keyword>